<dbReference type="AlphaFoldDB" id="A0A9N9TD20"/>
<organism evidence="2 3">
    <name type="scientific">Diabrotica balteata</name>
    <name type="common">Banded cucumber beetle</name>
    <dbReference type="NCBI Taxonomy" id="107213"/>
    <lineage>
        <taxon>Eukaryota</taxon>
        <taxon>Metazoa</taxon>
        <taxon>Ecdysozoa</taxon>
        <taxon>Arthropoda</taxon>
        <taxon>Hexapoda</taxon>
        <taxon>Insecta</taxon>
        <taxon>Pterygota</taxon>
        <taxon>Neoptera</taxon>
        <taxon>Endopterygota</taxon>
        <taxon>Coleoptera</taxon>
        <taxon>Polyphaga</taxon>
        <taxon>Cucujiformia</taxon>
        <taxon>Chrysomeloidea</taxon>
        <taxon>Chrysomelidae</taxon>
        <taxon>Galerucinae</taxon>
        <taxon>Diabroticina</taxon>
        <taxon>Diabroticites</taxon>
        <taxon>Diabrotica</taxon>
    </lineage>
</organism>
<proteinExistence type="predicted"/>
<reference evidence="2" key="1">
    <citation type="submission" date="2022-01" db="EMBL/GenBank/DDBJ databases">
        <authorList>
            <person name="King R."/>
        </authorList>
    </citation>
    <scope>NUCLEOTIDE SEQUENCE</scope>
</reference>
<dbReference type="Gene3D" id="3.30.420.10">
    <property type="entry name" value="Ribonuclease H-like superfamily/Ribonuclease H"/>
    <property type="match status" value="1"/>
</dbReference>
<dbReference type="Proteomes" id="UP001153709">
    <property type="component" value="Chromosome 8"/>
</dbReference>
<dbReference type="Pfam" id="PF13358">
    <property type="entry name" value="DDE_3"/>
    <property type="match status" value="1"/>
</dbReference>
<keyword evidence="3" id="KW-1185">Reference proteome</keyword>
<evidence type="ECO:0000259" key="1">
    <source>
        <dbReference type="Pfam" id="PF13358"/>
    </source>
</evidence>
<accession>A0A9N9TD20</accession>
<gene>
    <name evidence="2" type="ORF">DIABBA_LOCUS11825</name>
</gene>
<dbReference type="InterPro" id="IPR038717">
    <property type="entry name" value="Tc1-like_DDE_dom"/>
</dbReference>
<name>A0A9N9TD20_DIABA</name>
<dbReference type="GO" id="GO:0003676">
    <property type="term" value="F:nucleic acid binding"/>
    <property type="evidence" value="ECO:0007669"/>
    <property type="project" value="InterPro"/>
</dbReference>
<dbReference type="InterPro" id="IPR036397">
    <property type="entry name" value="RNaseH_sf"/>
</dbReference>
<dbReference type="OrthoDB" id="6767596at2759"/>
<protein>
    <recommendedName>
        <fullName evidence="1">Tc1-like transposase DDE domain-containing protein</fullName>
    </recommendedName>
</protein>
<dbReference type="EMBL" id="OU898283">
    <property type="protein sequence ID" value="CAG9839016.1"/>
    <property type="molecule type" value="Genomic_DNA"/>
</dbReference>
<sequence>MFFIQLQKCQPQGGAILQQDSASCHKSKEMMAFFKNKKINVLDWSGNSPDLNPIKNLWAICKARLRKIDCTTKTKMIEAAIQVWYRDERISDN</sequence>
<evidence type="ECO:0000313" key="3">
    <source>
        <dbReference type="Proteomes" id="UP001153709"/>
    </source>
</evidence>
<evidence type="ECO:0000313" key="2">
    <source>
        <dbReference type="EMBL" id="CAG9839016.1"/>
    </source>
</evidence>
<feature type="domain" description="Tc1-like transposase DDE" evidence="1">
    <location>
        <begin position="4"/>
        <end position="67"/>
    </location>
</feature>